<dbReference type="Pfam" id="PF18456">
    <property type="entry name" value="CmlA_N"/>
    <property type="match status" value="1"/>
</dbReference>
<evidence type="ECO:0000313" key="4">
    <source>
        <dbReference type="EMBL" id="CAI2767113.1"/>
    </source>
</evidence>
<dbReference type="EC" id="1.14.99.65" evidence="3"/>
<organism evidence="4 6">
    <name type="scientific">Flavobacterium collinsii</name>
    <dbReference type="NCBI Taxonomy" id="1114861"/>
    <lineage>
        <taxon>Bacteria</taxon>
        <taxon>Pseudomonadati</taxon>
        <taxon>Bacteroidota</taxon>
        <taxon>Flavobacteriia</taxon>
        <taxon>Flavobacteriales</taxon>
        <taxon>Flavobacteriaceae</taxon>
        <taxon>Flavobacterium</taxon>
    </lineage>
</organism>
<dbReference type="Proteomes" id="UP000474567">
    <property type="component" value="Unassembled WGS sequence"/>
</dbReference>
<dbReference type="EMBL" id="OX336425">
    <property type="protein sequence ID" value="CAI2767113.1"/>
    <property type="molecule type" value="Genomic_DNA"/>
</dbReference>
<sequence>MNNQKLFLKPNVVIEPLFNNWYAWSHLISPATSAMNITGRNLKIMNSYIQAPSAHAAAVKNPKMLGGPFIDYEGKRVDEIQKLKEETLEKQKDMIAFSEAINTLDALLKNKAKGYSLDPLYEEVPEILKGYVELYYDLNNQSSFRFFEPLLYHSKFYNPDSQSILLWLTENDERPFVLSTPRLADADKIHLDIPFNHKGLDELSKMKKNPGDVNSIKQLLGISNEQEHLFDSFFTTEAPKEYEKYQGDKVRMRYFGHACILVETKDISIMLDPVISYYGYNQEIERFSDMDLPETIDYVLITHNHQDHILFETLIPLRHKIKNIVVPRSSNGALQDPSIKLMLNALGFYNVIEIDEMEAIKFSDCVITGVPFVGEHSDLNIQAKICHHVSVGDFRMLFVADSCNIESRLYQHVQEILGDVDVLFLGMECDGAPLSWLYGPLLTESLARDKDLSRRLAGSNFERGKGLINAFNAKEVYVYAMGQEPWLEFISSIKYTDESNPIVQSNKLIDYCRERDIISERLFGEKEIFYNHSPKSII</sequence>
<dbReference type="PANTHER" id="PTHR15032">
    <property type="entry name" value="N-ACYL-PHOSPHATIDYLETHANOLAMINE-HYDROLYZING PHOSPHOLIPASE D"/>
    <property type="match status" value="1"/>
</dbReference>
<evidence type="ECO:0000313" key="3">
    <source>
        <dbReference type="EMBL" id="CAA9203062.1"/>
    </source>
</evidence>
<keyword evidence="3" id="KW-0560">Oxidoreductase</keyword>
<keyword evidence="5" id="KW-1185">Reference proteome</keyword>
<name>A0A9W4THZ9_9FLAO</name>
<reference evidence="3 5" key="1">
    <citation type="submission" date="2020-02" db="EMBL/GenBank/DDBJ databases">
        <authorList>
            <person name="Criscuolo A."/>
        </authorList>
    </citation>
    <scope>NUCLEOTIDE SEQUENCE [LARGE SCALE GENOMIC DNA]</scope>
    <source>
        <strain evidence="3">CECT7796</strain>
    </source>
</reference>
<evidence type="ECO:0000313" key="5">
    <source>
        <dbReference type="Proteomes" id="UP000474567"/>
    </source>
</evidence>
<dbReference type="GO" id="GO:0016491">
    <property type="term" value="F:oxidoreductase activity"/>
    <property type="evidence" value="ECO:0007669"/>
    <property type="project" value="UniProtKB-KW"/>
</dbReference>
<dbReference type="KEGG" id="fcs:TRV642_2221"/>
<proteinExistence type="predicted"/>
<evidence type="ECO:0000259" key="1">
    <source>
        <dbReference type="Pfam" id="PF12706"/>
    </source>
</evidence>
<dbReference type="SUPFAM" id="SSF56281">
    <property type="entry name" value="Metallo-hydrolase/oxidoreductase"/>
    <property type="match status" value="1"/>
</dbReference>
<feature type="domain" description="Diiron non-heme beta-hydroxylase N-terminal" evidence="2">
    <location>
        <begin position="8"/>
        <end position="237"/>
    </location>
</feature>
<dbReference type="RefSeq" id="WP_173968376.1">
    <property type="nucleotide sequence ID" value="NZ_BOVI01000027.1"/>
</dbReference>
<dbReference type="InterPro" id="IPR036866">
    <property type="entry name" value="RibonucZ/Hydroxyglut_hydro"/>
</dbReference>
<dbReference type="InterPro" id="IPR041141">
    <property type="entry name" value="CmlA_N"/>
</dbReference>
<evidence type="ECO:0000259" key="2">
    <source>
        <dbReference type="Pfam" id="PF18456"/>
    </source>
</evidence>
<protein>
    <submittedName>
        <fullName evidence="3">4-amino-L-phenylalanyl-[CmlP-peptidyl-carrier-protein] 3-hydroxylase</fullName>
        <ecNumber evidence="3">1.14.99.65</ecNumber>
    </submittedName>
    <submittedName>
        <fullName evidence="4">Polyketide synthase family protein</fullName>
    </submittedName>
</protein>
<gene>
    <name evidence="3" type="primary">cmlA_2</name>
    <name evidence="3" type="ORF">FLACOL7796_04586</name>
    <name evidence="4" type="ORF">TRV642_2221</name>
</gene>
<dbReference type="Pfam" id="PF12706">
    <property type="entry name" value="Lactamase_B_2"/>
    <property type="match status" value="1"/>
</dbReference>
<reference evidence="4" key="2">
    <citation type="submission" date="2022-09" db="EMBL/GenBank/DDBJ databases">
        <authorList>
            <person name="Duchaud E."/>
        </authorList>
    </citation>
    <scope>NUCLEOTIDE SEQUENCE</scope>
    <source>
        <strain evidence="4">TRV642</strain>
    </source>
</reference>
<dbReference type="GO" id="GO:0005737">
    <property type="term" value="C:cytoplasm"/>
    <property type="evidence" value="ECO:0007669"/>
    <property type="project" value="TreeGrafter"/>
</dbReference>
<dbReference type="InterPro" id="IPR001279">
    <property type="entry name" value="Metallo-B-lactamas"/>
</dbReference>
<dbReference type="EMBL" id="CADCST010000161">
    <property type="protein sequence ID" value="CAA9203062.1"/>
    <property type="molecule type" value="Genomic_DNA"/>
</dbReference>
<dbReference type="Gene3D" id="3.60.15.10">
    <property type="entry name" value="Ribonuclease Z/Hydroxyacylglutathione hydrolase-like"/>
    <property type="match status" value="1"/>
</dbReference>
<feature type="domain" description="Metallo-beta-lactamase" evidence="1">
    <location>
        <begin position="269"/>
        <end position="426"/>
    </location>
</feature>
<dbReference type="PANTHER" id="PTHR15032:SF4">
    <property type="entry name" value="N-ACYL-PHOSPHATIDYLETHANOLAMINE-HYDROLYZING PHOSPHOLIPASE D"/>
    <property type="match status" value="1"/>
</dbReference>
<dbReference type="Proteomes" id="UP001152749">
    <property type="component" value="Chromosome"/>
</dbReference>
<dbReference type="AlphaFoldDB" id="A0A9W4THZ9"/>
<accession>A0A9W4THZ9</accession>
<evidence type="ECO:0000313" key="6">
    <source>
        <dbReference type="Proteomes" id="UP001152749"/>
    </source>
</evidence>